<reference evidence="2 3" key="1">
    <citation type="submission" date="2017-10" db="EMBL/GenBank/DDBJ databases">
        <title>Draft genome of Lysinibacillus fusiformis strain Juneja, a laboratory-derived pathogen of Drosophila melanogaster.</title>
        <authorList>
            <person name="Smith B.R."/>
            <person name="Unckless R.L."/>
        </authorList>
    </citation>
    <scope>NUCLEOTIDE SEQUENCE [LARGE SCALE GENOMIC DNA]</scope>
    <source>
        <strain evidence="2 3">Juneja</strain>
    </source>
</reference>
<name>A0A2I0UZG4_9BACI</name>
<keyword evidence="1" id="KW-1133">Transmembrane helix</keyword>
<gene>
    <name evidence="2" type="ORF">CRI88_11590</name>
</gene>
<dbReference type="RefSeq" id="WP_058844445.1">
    <property type="nucleotide sequence ID" value="NZ_PDFK01000003.1"/>
</dbReference>
<organism evidence="2 3">
    <name type="scientific">Lysinibacillus fusiformis</name>
    <dbReference type="NCBI Taxonomy" id="28031"/>
    <lineage>
        <taxon>Bacteria</taxon>
        <taxon>Bacillati</taxon>
        <taxon>Bacillota</taxon>
        <taxon>Bacilli</taxon>
        <taxon>Bacillales</taxon>
        <taxon>Bacillaceae</taxon>
        <taxon>Lysinibacillus</taxon>
    </lineage>
</organism>
<evidence type="ECO:0000256" key="1">
    <source>
        <dbReference type="SAM" id="Phobius"/>
    </source>
</evidence>
<accession>A0A2I0UZG4</accession>
<dbReference type="AlphaFoldDB" id="A0A2I0UZG4"/>
<feature type="transmembrane region" description="Helical" evidence="1">
    <location>
        <begin position="58"/>
        <end position="78"/>
    </location>
</feature>
<evidence type="ECO:0000313" key="2">
    <source>
        <dbReference type="EMBL" id="PKU51352.1"/>
    </source>
</evidence>
<protein>
    <submittedName>
        <fullName evidence="2">DUF3953 domain-containing protein</fullName>
    </submittedName>
</protein>
<dbReference type="EMBL" id="PDFK01000003">
    <property type="protein sequence ID" value="PKU51352.1"/>
    <property type="molecule type" value="Genomic_DNA"/>
</dbReference>
<evidence type="ECO:0000313" key="3">
    <source>
        <dbReference type="Proteomes" id="UP000234956"/>
    </source>
</evidence>
<feature type="transmembrane region" description="Helical" evidence="1">
    <location>
        <begin position="28"/>
        <end position="46"/>
    </location>
</feature>
<comment type="caution">
    <text evidence="2">The sequence shown here is derived from an EMBL/GenBank/DDBJ whole genome shotgun (WGS) entry which is preliminary data.</text>
</comment>
<proteinExistence type="predicted"/>
<keyword evidence="1" id="KW-0812">Transmembrane</keyword>
<dbReference type="Proteomes" id="UP000234956">
    <property type="component" value="Unassembled WGS sequence"/>
</dbReference>
<keyword evidence="1" id="KW-0472">Membrane</keyword>
<sequence>MKWSYCLQLFIFIPIVVTSMCGLITKDFSFLPVTFMLLGCTFLLIGMRAWQRAKRSTISILSFGTAIFLFVIVGQSFFD</sequence>